<dbReference type="GO" id="GO:0008839">
    <property type="term" value="F:4-hydroxy-tetrahydrodipicolinate reductase"/>
    <property type="evidence" value="ECO:0007669"/>
    <property type="project" value="UniProtKB-EC"/>
</dbReference>
<dbReference type="GO" id="GO:0009089">
    <property type="term" value="P:lysine biosynthetic process via diaminopimelate"/>
    <property type="evidence" value="ECO:0007669"/>
    <property type="project" value="InterPro"/>
</dbReference>
<keyword evidence="4" id="KW-0220">Diaminopimelate biosynthesis</keyword>
<evidence type="ECO:0000256" key="7">
    <source>
        <dbReference type="ARBA" id="ARBA00023154"/>
    </source>
</evidence>
<dbReference type="InterPro" id="IPR022663">
    <property type="entry name" value="DapB_C"/>
</dbReference>
<evidence type="ECO:0000256" key="4">
    <source>
        <dbReference type="ARBA" id="ARBA00022915"/>
    </source>
</evidence>
<dbReference type="Gene3D" id="3.40.50.720">
    <property type="entry name" value="NAD(P)-binding Rossmann-like Domain"/>
    <property type="match status" value="1"/>
</dbReference>
<dbReference type="Proteomes" id="UP000272888">
    <property type="component" value="Unassembled WGS sequence"/>
</dbReference>
<dbReference type="AlphaFoldDB" id="A0A3A8QKA3"/>
<feature type="domain" description="Dihydrodipicolinate reductase C-terminal" evidence="13">
    <location>
        <begin position="121"/>
        <end position="254"/>
    </location>
</feature>
<evidence type="ECO:0000256" key="1">
    <source>
        <dbReference type="ARBA" id="ARBA00006642"/>
    </source>
</evidence>
<evidence type="ECO:0000259" key="13">
    <source>
        <dbReference type="Pfam" id="PF05173"/>
    </source>
</evidence>
<sequence length="255" mass="26984">MIRVCIAGVTGWVGQPLAAAVEAAEDLELVAAVARRARGESLGRLTISGSVEDALAVPSDVFVDYTSAVAVKDNVLAAVRTGRHAVVGSSGLTDDDLRELDEAARSAKVGVLAVGNFAITAALLQRFAIEAARHLPSWEILDSAYAGKMDAPSGTARELAWRLSEVRAPEVEVPVEKTVGDVAARGATVNQSRIHSMRLPGYTIGLEIRFGQQDERLTLSYDGGPGATPYVAGTLLAIRRVHEFVGVVRGMDRLL</sequence>
<dbReference type="Pfam" id="PF05173">
    <property type="entry name" value="DapB_C"/>
    <property type="match status" value="1"/>
</dbReference>
<dbReference type="Gene3D" id="3.30.360.10">
    <property type="entry name" value="Dihydrodipicolinate Reductase, domain 2"/>
    <property type="match status" value="1"/>
</dbReference>
<reference evidence="15" key="1">
    <citation type="submission" date="2018-09" db="EMBL/GenBank/DDBJ databases">
        <authorList>
            <person name="Livingstone P.G."/>
            <person name="Whitworth D.E."/>
        </authorList>
    </citation>
    <scope>NUCLEOTIDE SEQUENCE [LARGE SCALE GENOMIC DNA]</scope>
    <source>
        <strain evidence="15">CA051B</strain>
    </source>
</reference>
<gene>
    <name evidence="14" type="ORF">D7V93_03945</name>
</gene>
<evidence type="ECO:0000256" key="5">
    <source>
        <dbReference type="ARBA" id="ARBA00023002"/>
    </source>
</evidence>
<name>A0A3A8QKA3_9BACT</name>
<organism evidence="14 15">
    <name type="scientific">Corallococcus llansteffanensis</name>
    <dbReference type="NCBI Taxonomy" id="2316731"/>
    <lineage>
        <taxon>Bacteria</taxon>
        <taxon>Pseudomonadati</taxon>
        <taxon>Myxococcota</taxon>
        <taxon>Myxococcia</taxon>
        <taxon>Myxococcales</taxon>
        <taxon>Cystobacterineae</taxon>
        <taxon>Myxococcaceae</taxon>
        <taxon>Corallococcus</taxon>
    </lineage>
</organism>
<comment type="caution">
    <text evidence="14">The sequence shown here is derived from an EMBL/GenBank/DDBJ whole genome shotgun (WGS) entry which is preliminary data.</text>
</comment>
<dbReference type="GO" id="GO:0019877">
    <property type="term" value="P:diaminopimelate biosynthetic process"/>
    <property type="evidence" value="ECO:0007669"/>
    <property type="project" value="UniProtKB-KW"/>
</dbReference>
<evidence type="ECO:0000256" key="8">
    <source>
        <dbReference type="ARBA" id="ARBA00037922"/>
    </source>
</evidence>
<evidence type="ECO:0000256" key="2">
    <source>
        <dbReference type="ARBA" id="ARBA00022605"/>
    </source>
</evidence>
<dbReference type="CDD" id="cd02274">
    <property type="entry name" value="DHDPR_N"/>
    <property type="match status" value="1"/>
</dbReference>
<keyword evidence="2" id="KW-0028">Amino-acid biosynthesis</keyword>
<evidence type="ECO:0000256" key="9">
    <source>
        <dbReference type="ARBA" id="ARBA00038983"/>
    </source>
</evidence>
<keyword evidence="7" id="KW-0457">Lysine biosynthesis</keyword>
<keyword evidence="6" id="KW-0520">NAD</keyword>
<dbReference type="PIRSF" id="PIRSF000161">
    <property type="entry name" value="DHPR"/>
    <property type="match status" value="1"/>
</dbReference>
<dbReference type="SUPFAM" id="SSF51735">
    <property type="entry name" value="NAD(P)-binding Rossmann-fold domains"/>
    <property type="match status" value="1"/>
</dbReference>
<proteinExistence type="inferred from homology"/>
<dbReference type="InterPro" id="IPR023940">
    <property type="entry name" value="DHDPR_bac"/>
</dbReference>
<dbReference type="SUPFAM" id="SSF55347">
    <property type="entry name" value="Glyceraldehyde-3-phosphate dehydrogenase-like, C-terminal domain"/>
    <property type="match status" value="1"/>
</dbReference>
<dbReference type="PANTHER" id="PTHR20836">
    <property type="entry name" value="DIHYDRODIPICOLINATE REDUCTASE"/>
    <property type="match status" value="1"/>
</dbReference>
<protein>
    <recommendedName>
        <fullName evidence="9">4-hydroxy-tetrahydrodipicolinate reductase</fullName>
        <ecNumber evidence="9">1.17.1.8</ecNumber>
    </recommendedName>
</protein>
<evidence type="ECO:0000256" key="10">
    <source>
        <dbReference type="ARBA" id="ARBA00049080"/>
    </source>
</evidence>
<evidence type="ECO:0000256" key="6">
    <source>
        <dbReference type="ARBA" id="ARBA00023027"/>
    </source>
</evidence>
<keyword evidence="5" id="KW-0560">Oxidoreductase</keyword>
<dbReference type="EC" id="1.17.1.8" evidence="9"/>
<evidence type="ECO:0000259" key="12">
    <source>
        <dbReference type="Pfam" id="PF01113"/>
    </source>
</evidence>
<evidence type="ECO:0000256" key="3">
    <source>
        <dbReference type="ARBA" id="ARBA00022857"/>
    </source>
</evidence>
<dbReference type="RefSeq" id="WP_120642076.1">
    <property type="nucleotide sequence ID" value="NZ_RAWB01000024.1"/>
</dbReference>
<evidence type="ECO:0000313" key="15">
    <source>
        <dbReference type="Proteomes" id="UP000272888"/>
    </source>
</evidence>
<dbReference type="InterPro" id="IPR036291">
    <property type="entry name" value="NAD(P)-bd_dom_sf"/>
</dbReference>
<feature type="domain" description="Dihydrodipicolinate reductase N-terminal" evidence="12">
    <location>
        <begin position="2"/>
        <end position="117"/>
    </location>
</feature>
<comment type="pathway">
    <text evidence="8">Amino-acid biosynthesis; L-lysine biosynthesis via DAP pathway; (S)-tetrahydrodipicolinate from L-aspartate: step 4/4.</text>
</comment>
<evidence type="ECO:0000256" key="11">
    <source>
        <dbReference type="ARBA" id="ARBA00049396"/>
    </source>
</evidence>
<comment type="catalytic activity">
    <reaction evidence="11">
        <text>(S)-2,3,4,5-tetrahydrodipicolinate + NAD(+) + H2O = (2S,4S)-4-hydroxy-2,3,4,5-tetrahydrodipicolinate + NADH + H(+)</text>
        <dbReference type="Rhea" id="RHEA:35323"/>
        <dbReference type="ChEBI" id="CHEBI:15377"/>
        <dbReference type="ChEBI" id="CHEBI:15378"/>
        <dbReference type="ChEBI" id="CHEBI:16845"/>
        <dbReference type="ChEBI" id="CHEBI:57540"/>
        <dbReference type="ChEBI" id="CHEBI:57945"/>
        <dbReference type="ChEBI" id="CHEBI:67139"/>
        <dbReference type="EC" id="1.17.1.8"/>
    </reaction>
</comment>
<accession>A0A3A8QKA3</accession>
<dbReference type="Pfam" id="PF01113">
    <property type="entry name" value="DapB_N"/>
    <property type="match status" value="1"/>
</dbReference>
<dbReference type="GO" id="GO:0005829">
    <property type="term" value="C:cytosol"/>
    <property type="evidence" value="ECO:0007669"/>
    <property type="project" value="TreeGrafter"/>
</dbReference>
<comment type="similarity">
    <text evidence="1">Belongs to the DapB family.</text>
</comment>
<dbReference type="PANTHER" id="PTHR20836:SF0">
    <property type="entry name" value="4-HYDROXY-TETRAHYDRODIPICOLINATE REDUCTASE 1, CHLOROPLASTIC-RELATED"/>
    <property type="match status" value="1"/>
</dbReference>
<dbReference type="EMBL" id="RAWB01000024">
    <property type="protein sequence ID" value="RKH66775.1"/>
    <property type="molecule type" value="Genomic_DNA"/>
</dbReference>
<keyword evidence="3" id="KW-0521">NADP</keyword>
<comment type="catalytic activity">
    <reaction evidence="10">
        <text>(S)-2,3,4,5-tetrahydrodipicolinate + NADP(+) + H2O = (2S,4S)-4-hydroxy-2,3,4,5-tetrahydrodipicolinate + NADPH + H(+)</text>
        <dbReference type="Rhea" id="RHEA:35331"/>
        <dbReference type="ChEBI" id="CHEBI:15377"/>
        <dbReference type="ChEBI" id="CHEBI:15378"/>
        <dbReference type="ChEBI" id="CHEBI:16845"/>
        <dbReference type="ChEBI" id="CHEBI:57783"/>
        <dbReference type="ChEBI" id="CHEBI:58349"/>
        <dbReference type="ChEBI" id="CHEBI:67139"/>
        <dbReference type="EC" id="1.17.1.8"/>
    </reaction>
</comment>
<dbReference type="InterPro" id="IPR000846">
    <property type="entry name" value="DapB_N"/>
</dbReference>
<evidence type="ECO:0000313" key="14">
    <source>
        <dbReference type="EMBL" id="RKH66775.1"/>
    </source>
</evidence>
<keyword evidence="15" id="KW-1185">Reference proteome</keyword>